<comment type="caution">
    <text evidence="1">The sequence shown here is derived from an EMBL/GenBank/DDBJ whole genome shotgun (WGS) entry which is preliminary data.</text>
</comment>
<protein>
    <submittedName>
        <fullName evidence="1">Uncharacterized protein</fullName>
    </submittedName>
</protein>
<proteinExistence type="predicted"/>
<dbReference type="Proteomes" id="UP001176961">
    <property type="component" value="Unassembled WGS sequence"/>
</dbReference>
<evidence type="ECO:0000313" key="1">
    <source>
        <dbReference type="EMBL" id="CAJ0605627.1"/>
    </source>
</evidence>
<keyword evidence="2" id="KW-1185">Reference proteome</keyword>
<name>A0AA36H7Z8_CYLNA</name>
<accession>A0AA36H7Z8</accession>
<gene>
    <name evidence="1" type="ORF">CYNAS_LOCUS17610</name>
</gene>
<organism evidence="1 2">
    <name type="scientific">Cylicocyclus nassatus</name>
    <name type="common">Nematode worm</name>
    <dbReference type="NCBI Taxonomy" id="53992"/>
    <lineage>
        <taxon>Eukaryota</taxon>
        <taxon>Metazoa</taxon>
        <taxon>Ecdysozoa</taxon>
        <taxon>Nematoda</taxon>
        <taxon>Chromadorea</taxon>
        <taxon>Rhabditida</taxon>
        <taxon>Rhabditina</taxon>
        <taxon>Rhabditomorpha</taxon>
        <taxon>Strongyloidea</taxon>
        <taxon>Strongylidae</taxon>
        <taxon>Cylicocyclus</taxon>
    </lineage>
</organism>
<reference evidence="1" key="1">
    <citation type="submission" date="2023-07" db="EMBL/GenBank/DDBJ databases">
        <authorList>
            <consortium name="CYATHOMIX"/>
        </authorList>
    </citation>
    <scope>NUCLEOTIDE SEQUENCE</scope>
    <source>
        <strain evidence="1">N/A</strain>
    </source>
</reference>
<dbReference type="EMBL" id="CATQJL010000316">
    <property type="protein sequence ID" value="CAJ0605627.1"/>
    <property type="molecule type" value="Genomic_DNA"/>
</dbReference>
<sequence length="73" mass="8051">MRRSLRSLKKVLSVKDNTSTPPVFAVAGDNDPKNYACRALQKELNRKSTSLNVGNNVDNTSIISELSKPISMM</sequence>
<dbReference type="AlphaFoldDB" id="A0AA36H7Z8"/>
<evidence type="ECO:0000313" key="2">
    <source>
        <dbReference type="Proteomes" id="UP001176961"/>
    </source>
</evidence>